<reference evidence="15 16" key="1">
    <citation type="journal article" date="2014" name="PLoS ONE">
        <title>Global Analysis of Gene Expression Profiles in Physic Nut (Jatropha curcas L.) Seedlings Exposed to Salt Stress.</title>
        <authorList>
            <person name="Zhang L."/>
            <person name="Zhang C."/>
            <person name="Wu P."/>
            <person name="Chen Y."/>
            <person name="Li M."/>
            <person name="Jiang H."/>
            <person name="Wu G."/>
        </authorList>
    </citation>
    <scope>NUCLEOTIDE SEQUENCE [LARGE SCALE GENOMIC DNA]</scope>
    <source>
        <strain evidence="16">cv. GZQX0401</strain>
        <tissue evidence="15">Young leaves</tissue>
    </source>
</reference>
<dbReference type="GO" id="GO:0005524">
    <property type="term" value="F:ATP binding"/>
    <property type="evidence" value="ECO:0007669"/>
    <property type="project" value="UniProtKB-UniRule"/>
</dbReference>
<keyword evidence="3" id="KW-0808">Transferase</keyword>
<dbReference type="CDD" id="cd14066">
    <property type="entry name" value="STKc_IRAK"/>
    <property type="match status" value="1"/>
</dbReference>
<gene>
    <name evidence="15" type="ORF">JCGZ_10711</name>
</gene>
<evidence type="ECO:0000256" key="9">
    <source>
        <dbReference type="ARBA" id="ARBA00022989"/>
    </source>
</evidence>
<dbReference type="FunFam" id="1.10.510.10:FF:000590">
    <property type="entry name" value="PR5-like receptor kinase"/>
    <property type="match status" value="1"/>
</dbReference>
<dbReference type="Gene3D" id="3.30.200.20">
    <property type="entry name" value="Phosphorylase Kinase, domain 1"/>
    <property type="match status" value="1"/>
</dbReference>
<keyword evidence="5" id="KW-0732">Signal</keyword>
<keyword evidence="7" id="KW-0418">Kinase</keyword>
<keyword evidence="10" id="KW-0472">Membrane</keyword>
<dbReference type="AlphaFoldDB" id="A0A067KGD3"/>
<evidence type="ECO:0000256" key="7">
    <source>
        <dbReference type="ARBA" id="ARBA00022777"/>
    </source>
</evidence>
<keyword evidence="4" id="KW-0812">Transmembrane</keyword>
<evidence type="ECO:0000256" key="5">
    <source>
        <dbReference type="ARBA" id="ARBA00022729"/>
    </source>
</evidence>
<keyword evidence="9" id="KW-1133">Transmembrane helix</keyword>
<dbReference type="Gene3D" id="1.10.510.10">
    <property type="entry name" value="Transferase(Phosphotransferase) domain 1"/>
    <property type="match status" value="1"/>
</dbReference>
<feature type="binding site" evidence="12">
    <location>
        <position position="178"/>
    </location>
    <ligand>
        <name>ATP</name>
        <dbReference type="ChEBI" id="CHEBI:30616"/>
    </ligand>
</feature>
<evidence type="ECO:0000256" key="2">
    <source>
        <dbReference type="ARBA" id="ARBA00022527"/>
    </source>
</evidence>
<dbReference type="InterPro" id="IPR045874">
    <property type="entry name" value="LRK10/LRL21-25-like"/>
</dbReference>
<evidence type="ECO:0000256" key="1">
    <source>
        <dbReference type="ARBA" id="ARBA00004479"/>
    </source>
</evidence>
<evidence type="ECO:0000313" key="16">
    <source>
        <dbReference type="Proteomes" id="UP000027138"/>
    </source>
</evidence>
<evidence type="ECO:0000256" key="3">
    <source>
        <dbReference type="ARBA" id="ARBA00022679"/>
    </source>
</evidence>
<sequence length="456" mass="51389">MIEGGIDDVDWSKNCEEKVVVTVMRTEIIGRGMISGFGRVMNQGFILNWKTVKECATCEASREFCGYSYAIGKPLCFCSDAQNNRYKGLAIGEIGILITCCLIYCFKKIPLVTLIVSLKEKNQDFEAFLKNHGPLAVKRYSFSEVKKMTNFFNDKLGKGGYGSVYKGKLHDGRFVAVKVLNASKGVEEFINEVASISRTSHVNIVTLLGFCLEGQNRALVYNFMPNGSLEKFISWRNILKTNSYLGWKIMHKIAIGIARGLEYLHHGCNTRIVHFDIKPSNILLDENFCPRISDFGLAKLYNKKESILRMLEIRGTIGYIAPEVFNKNFGKASHMSDVYSYGMMVLEIVGGREKGEVQTNDTSSERYFPYWIYKRLEVGNESEFYGGISMEETEIVRKMTLVGLWCIQTNPSDRPSMSKVIEMLQGNIENLKIPPMPILSSPPNSPPFCSFTSSTA</sequence>
<organism evidence="15 16">
    <name type="scientific">Jatropha curcas</name>
    <name type="common">Barbados nut</name>
    <dbReference type="NCBI Taxonomy" id="180498"/>
    <lineage>
        <taxon>Eukaryota</taxon>
        <taxon>Viridiplantae</taxon>
        <taxon>Streptophyta</taxon>
        <taxon>Embryophyta</taxon>
        <taxon>Tracheophyta</taxon>
        <taxon>Spermatophyta</taxon>
        <taxon>Magnoliopsida</taxon>
        <taxon>eudicotyledons</taxon>
        <taxon>Gunneridae</taxon>
        <taxon>Pentapetalae</taxon>
        <taxon>rosids</taxon>
        <taxon>fabids</taxon>
        <taxon>Malpighiales</taxon>
        <taxon>Euphorbiaceae</taxon>
        <taxon>Crotonoideae</taxon>
        <taxon>Jatropheae</taxon>
        <taxon>Jatropha</taxon>
    </lineage>
</organism>
<evidence type="ECO:0000256" key="6">
    <source>
        <dbReference type="ARBA" id="ARBA00022741"/>
    </source>
</evidence>
<dbReference type="InterPro" id="IPR008271">
    <property type="entry name" value="Ser/Thr_kinase_AS"/>
</dbReference>
<dbReference type="InterPro" id="IPR011009">
    <property type="entry name" value="Kinase-like_dom_sf"/>
</dbReference>
<dbReference type="InterPro" id="IPR000719">
    <property type="entry name" value="Prot_kinase_dom"/>
</dbReference>
<dbReference type="OrthoDB" id="845578at2759"/>
<dbReference type="GO" id="GO:0004674">
    <property type="term" value="F:protein serine/threonine kinase activity"/>
    <property type="evidence" value="ECO:0007669"/>
    <property type="project" value="UniProtKB-KW"/>
</dbReference>
<accession>A0A067KGD3</accession>
<name>A0A067KGD3_JATCU</name>
<protein>
    <recommendedName>
        <fullName evidence="14">Protein kinase domain-containing protein</fullName>
    </recommendedName>
</protein>
<dbReference type="Pfam" id="PF00069">
    <property type="entry name" value="Pkinase"/>
    <property type="match status" value="1"/>
</dbReference>
<feature type="domain" description="Protein kinase" evidence="14">
    <location>
        <begin position="150"/>
        <end position="439"/>
    </location>
</feature>
<dbReference type="FunFam" id="3.30.200.20:FF:000178">
    <property type="entry name" value="serine/threonine-protein kinase PBS1-like"/>
    <property type="match status" value="1"/>
</dbReference>
<dbReference type="Proteomes" id="UP000027138">
    <property type="component" value="Unassembled WGS sequence"/>
</dbReference>
<evidence type="ECO:0000256" key="13">
    <source>
        <dbReference type="RuleBase" id="RU000304"/>
    </source>
</evidence>
<evidence type="ECO:0000256" key="4">
    <source>
        <dbReference type="ARBA" id="ARBA00022692"/>
    </source>
</evidence>
<dbReference type="GO" id="GO:0016020">
    <property type="term" value="C:membrane"/>
    <property type="evidence" value="ECO:0007669"/>
    <property type="project" value="UniProtKB-SubCell"/>
</dbReference>
<dbReference type="InterPro" id="IPR032872">
    <property type="entry name" value="WAK_assoc_C"/>
</dbReference>
<proteinExistence type="inferred from homology"/>
<comment type="subcellular location">
    <subcellularLocation>
        <location evidence="1">Membrane</location>
        <topology evidence="1">Single-pass type I membrane protein</topology>
    </subcellularLocation>
</comment>
<evidence type="ECO:0000313" key="15">
    <source>
        <dbReference type="EMBL" id="KDP35177.1"/>
    </source>
</evidence>
<evidence type="ECO:0000259" key="14">
    <source>
        <dbReference type="PROSITE" id="PS50011"/>
    </source>
</evidence>
<keyword evidence="2 13" id="KW-0723">Serine/threonine-protein kinase</keyword>
<dbReference type="SMART" id="SM00220">
    <property type="entry name" value="S_TKc"/>
    <property type="match status" value="1"/>
</dbReference>
<evidence type="ECO:0000256" key="11">
    <source>
        <dbReference type="ARBA" id="ARBA00023180"/>
    </source>
</evidence>
<keyword evidence="8 12" id="KW-0067">ATP-binding</keyword>
<evidence type="ECO:0000256" key="8">
    <source>
        <dbReference type="ARBA" id="ARBA00022840"/>
    </source>
</evidence>
<keyword evidence="16" id="KW-1185">Reference proteome</keyword>
<keyword evidence="6 12" id="KW-0547">Nucleotide-binding</keyword>
<dbReference type="EMBL" id="KK914491">
    <property type="protein sequence ID" value="KDP35177.1"/>
    <property type="molecule type" value="Genomic_DNA"/>
</dbReference>
<keyword evidence="11" id="KW-0325">Glycoprotein</keyword>
<dbReference type="Pfam" id="PF14380">
    <property type="entry name" value="WAK_assoc"/>
    <property type="match status" value="1"/>
</dbReference>
<evidence type="ECO:0000256" key="12">
    <source>
        <dbReference type="PROSITE-ProRule" id="PRU10141"/>
    </source>
</evidence>
<dbReference type="PANTHER" id="PTHR27009">
    <property type="entry name" value="RUST RESISTANCE KINASE LR10-RELATED"/>
    <property type="match status" value="1"/>
</dbReference>
<dbReference type="SUPFAM" id="SSF56112">
    <property type="entry name" value="Protein kinase-like (PK-like)"/>
    <property type="match status" value="1"/>
</dbReference>
<comment type="similarity">
    <text evidence="13">Belongs to the protein kinase superfamily.</text>
</comment>
<dbReference type="PROSITE" id="PS00108">
    <property type="entry name" value="PROTEIN_KINASE_ST"/>
    <property type="match status" value="1"/>
</dbReference>
<evidence type="ECO:0000256" key="10">
    <source>
        <dbReference type="ARBA" id="ARBA00023136"/>
    </source>
</evidence>
<dbReference type="PROSITE" id="PS50011">
    <property type="entry name" value="PROTEIN_KINASE_DOM"/>
    <property type="match status" value="1"/>
</dbReference>
<dbReference type="InterPro" id="IPR017441">
    <property type="entry name" value="Protein_kinase_ATP_BS"/>
</dbReference>
<dbReference type="PROSITE" id="PS00107">
    <property type="entry name" value="PROTEIN_KINASE_ATP"/>
    <property type="match status" value="1"/>
</dbReference>